<dbReference type="SUPFAM" id="SSF51735">
    <property type="entry name" value="NAD(P)-binding Rossmann-fold domains"/>
    <property type="match status" value="1"/>
</dbReference>
<dbReference type="EnsemblMetazoa" id="SCAU007202-RA">
    <property type="protein sequence ID" value="SCAU007202-PA"/>
    <property type="gene ID" value="SCAU007202"/>
</dbReference>
<dbReference type="AlphaFoldDB" id="A0A1I8PE45"/>
<dbReference type="InterPro" id="IPR036291">
    <property type="entry name" value="NAD(P)-bd_dom_sf"/>
</dbReference>
<evidence type="ECO:0000256" key="2">
    <source>
        <dbReference type="ARBA" id="ARBA00023002"/>
    </source>
</evidence>
<evidence type="ECO:0000256" key="1">
    <source>
        <dbReference type="ARBA" id="ARBA00006484"/>
    </source>
</evidence>
<dbReference type="Proteomes" id="UP000095300">
    <property type="component" value="Unassembled WGS sequence"/>
</dbReference>
<dbReference type="VEuPathDB" id="VectorBase:SCAU007202"/>
<dbReference type="InterPro" id="IPR002347">
    <property type="entry name" value="SDR_fam"/>
</dbReference>
<organism evidence="4 5">
    <name type="scientific">Stomoxys calcitrans</name>
    <name type="common">Stable fly</name>
    <name type="synonym">Conops calcitrans</name>
    <dbReference type="NCBI Taxonomy" id="35570"/>
    <lineage>
        <taxon>Eukaryota</taxon>
        <taxon>Metazoa</taxon>
        <taxon>Ecdysozoa</taxon>
        <taxon>Arthropoda</taxon>
        <taxon>Hexapoda</taxon>
        <taxon>Insecta</taxon>
        <taxon>Pterygota</taxon>
        <taxon>Neoptera</taxon>
        <taxon>Endopterygota</taxon>
        <taxon>Diptera</taxon>
        <taxon>Brachycera</taxon>
        <taxon>Muscomorpha</taxon>
        <taxon>Muscoidea</taxon>
        <taxon>Muscidae</taxon>
        <taxon>Stomoxys</taxon>
    </lineage>
</organism>
<dbReference type="PRINTS" id="PR00080">
    <property type="entry name" value="SDRFAMILY"/>
</dbReference>
<sequence>MERWHNKVAVVTGASSGIGAAIALELVQQGLQVIGLARRLDKLEAIRNQLPEEKQSRFTPLTCYVCDAECVNATYKTIIEKFGGVDVLINCAGTTAWGQLLTMEVQELQQILQTNVMGIVHCTQKAFQSMRERNVAGHVFVINSVLGHKVFHNKPLPDLNMYCPSKYAVTAMTEILRQEFRGLDTKIKITSISPGLVATEMIPEQLKTAVGDCILEPKDVVAAIMYALSTPPHVQVHEIILKPLGEAV</sequence>
<dbReference type="GO" id="GO:0016616">
    <property type="term" value="F:oxidoreductase activity, acting on the CH-OH group of donors, NAD or NADP as acceptor"/>
    <property type="evidence" value="ECO:0007669"/>
    <property type="project" value="UniProtKB-ARBA"/>
</dbReference>
<name>A0A1I8PE45_STOCA</name>
<dbReference type="Gene3D" id="3.40.50.720">
    <property type="entry name" value="NAD(P)-binding Rossmann-like Domain"/>
    <property type="match status" value="1"/>
</dbReference>
<protein>
    <recommendedName>
        <fullName evidence="6">Dehydrogenase</fullName>
    </recommendedName>
</protein>
<dbReference type="OrthoDB" id="1933717at2759"/>
<dbReference type="PANTHER" id="PTHR43115">
    <property type="entry name" value="DEHYDROGENASE/REDUCTASE SDR FAMILY MEMBER 11"/>
    <property type="match status" value="1"/>
</dbReference>
<evidence type="ECO:0000256" key="3">
    <source>
        <dbReference type="RuleBase" id="RU000363"/>
    </source>
</evidence>
<keyword evidence="5" id="KW-1185">Reference proteome</keyword>
<evidence type="ECO:0008006" key="6">
    <source>
        <dbReference type="Google" id="ProtNLM"/>
    </source>
</evidence>
<proteinExistence type="inferred from homology"/>
<reference evidence="4" key="1">
    <citation type="submission" date="2020-05" db="UniProtKB">
        <authorList>
            <consortium name="EnsemblMetazoa"/>
        </authorList>
    </citation>
    <scope>IDENTIFICATION</scope>
    <source>
        <strain evidence="4">USDA</strain>
    </source>
</reference>
<evidence type="ECO:0000313" key="4">
    <source>
        <dbReference type="EnsemblMetazoa" id="SCAU007202-PA"/>
    </source>
</evidence>
<comment type="similarity">
    <text evidence="1 3">Belongs to the short-chain dehydrogenases/reductases (SDR) family.</text>
</comment>
<dbReference type="PANTHER" id="PTHR43115:SF4">
    <property type="entry name" value="DEHYDROGENASE_REDUCTASE SDR FAMILY MEMBER 11"/>
    <property type="match status" value="1"/>
</dbReference>
<dbReference type="KEGG" id="scac:106092732"/>
<dbReference type="FunFam" id="3.40.50.720:FF:000047">
    <property type="entry name" value="NADP-dependent L-serine/L-allo-threonine dehydrogenase"/>
    <property type="match status" value="1"/>
</dbReference>
<gene>
    <name evidence="4" type="primary">106092732</name>
</gene>
<keyword evidence="2" id="KW-0560">Oxidoreductase</keyword>
<evidence type="ECO:0000313" key="5">
    <source>
        <dbReference type="Proteomes" id="UP000095300"/>
    </source>
</evidence>
<accession>A0A1I8PE45</accession>
<dbReference type="PRINTS" id="PR00081">
    <property type="entry name" value="GDHRDH"/>
</dbReference>
<dbReference type="STRING" id="35570.A0A1I8PE45"/>
<dbReference type="Pfam" id="PF00106">
    <property type="entry name" value="adh_short"/>
    <property type="match status" value="1"/>
</dbReference>